<accession>D3E015</accession>
<evidence type="ECO:0000259" key="2">
    <source>
        <dbReference type="PROSITE" id="PS51379"/>
    </source>
</evidence>
<dbReference type="Pfam" id="PF12838">
    <property type="entry name" value="Fer4_7"/>
    <property type="match status" value="1"/>
</dbReference>
<sequence length="149" mass="16680">MPKHIVSGLKYLESVELRKRGLSQKEISSEIGVDRSTISHYLNGRNISADSIELAKVILELNPKDFILIARVLFGDYNEIRQLISIFNMNHYDPQIDDGCIGCGLCVDLCEVKSISLDSLKAKINPRYCCGCLMCVEDCPTNSIKILEV</sequence>
<dbReference type="InterPro" id="IPR001387">
    <property type="entry name" value="Cro/C1-type_HTH"/>
</dbReference>
<dbReference type="PATRIC" id="fig|634498.28.peg.344"/>
<dbReference type="PROSITE" id="PS00198">
    <property type="entry name" value="4FE4S_FER_1"/>
    <property type="match status" value="2"/>
</dbReference>
<dbReference type="InterPro" id="IPR010982">
    <property type="entry name" value="Lambda_DNA-bd_dom_sf"/>
</dbReference>
<reference evidence="3 4" key="1">
    <citation type="journal article" date="2010" name="PLoS ONE">
        <title>The genome sequence of the rumen methanogen Methanobrevibacter ruminantium reveals new possibilities for controlling ruminant methane emissions.</title>
        <authorList>
            <person name="Leahy S.C."/>
            <person name="Kelly W.J."/>
            <person name="Altermann E."/>
            <person name="Ronimus R.S."/>
            <person name="Yeoman C.J."/>
            <person name="Pacheco D.M."/>
            <person name="Li D."/>
            <person name="Kong Z."/>
            <person name="McTavish S."/>
            <person name="Sang C."/>
            <person name="Lambie S.C."/>
            <person name="Janssen P.H."/>
            <person name="Dey D."/>
            <person name="Attwood G.T."/>
        </authorList>
    </citation>
    <scope>NUCLEOTIDE SEQUENCE [LARGE SCALE GENOMIC DNA]</scope>
    <source>
        <strain evidence="4">ATCC 35063 / DSM 1093 / JCM 13430 / OCM 146 / M1</strain>
    </source>
</reference>
<dbReference type="SMART" id="SM00530">
    <property type="entry name" value="HTH_XRE"/>
    <property type="match status" value="1"/>
</dbReference>
<dbReference type="GeneID" id="8769979"/>
<dbReference type="AlphaFoldDB" id="D3E015"/>
<dbReference type="GO" id="GO:0003677">
    <property type="term" value="F:DNA binding"/>
    <property type="evidence" value="ECO:0007669"/>
    <property type="project" value="InterPro"/>
</dbReference>
<dbReference type="PROSITE" id="PS51379">
    <property type="entry name" value="4FE4S_FER_2"/>
    <property type="match status" value="2"/>
</dbReference>
<dbReference type="PROSITE" id="PS50943">
    <property type="entry name" value="HTH_CROC1"/>
    <property type="match status" value="1"/>
</dbReference>
<evidence type="ECO:0000313" key="3">
    <source>
        <dbReference type="EMBL" id="ADC46191.1"/>
    </source>
</evidence>
<dbReference type="Gene3D" id="3.30.70.20">
    <property type="match status" value="1"/>
</dbReference>
<evidence type="ECO:0000259" key="1">
    <source>
        <dbReference type="PROSITE" id="PS50943"/>
    </source>
</evidence>
<dbReference type="Gene3D" id="1.10.260.40">
    <property type="entry name" value="lambda repressor-like DNA-binding domains"/>
    <property type="match status" value="1"/>
</dbReference>
<dbReference type="CDD" id="cd00093">
    <property type="entry name" value="HTH_XRE"/>
    <property type="match status" value="1"/>
</dbReference>
<organism evidence="3 4">
    <name type="scientific">Methanobrevibacter ruminantium (strain ATCC 35063 / DSM 1093 / JCM 13430 / OCM 146 / M1)</name>
    <name type="common">Methanobacterium ruminantium</name>
    <dbReference type="NCBI Taxonomy" id="634498"/>
    <lineage>
        <taxon>Archaea</taxon>
        <taxon>Methanobacteriati</taxon>
        <taxon>Methanobacteriota</taxon>
        <taxon>Methanomada group</taxon>
        <taxon>Methanobacteria</taxon>
        <taxon>Methanobacteriales</taxon>
        <taxon>Methanobacteriaceae</taxon>
        <taxon>Methanobrevibacter</taxon>
    </lineage>
</organism>
<dbReference type="InterPro" id="IPR017896">
    <property type="entry name" value="4Fe4S_Fe-S-bd"/>
</dbReference>
<dbReference type="KEGG" id="mru:mru_0339"/>
<dbReference type="EC" id="1.2.99.5" evidence="3"/>
<keyword evidence="3" id="KW-0560">Oxidoreductase</keyword>
<feature type="domain" description="4Fe-4S ferredoxin-type" evidence="2">
    <location>
        <begin position="92"/>
        <end position="119"/>
    </location>
</feature>
<name>D3E015_METRM</name>
<dbReference type="SUPFAM" id="SSF47413">
    <property type="entry name" value="lambda repressor-like DNA-binding domains"/>
    <property type="match status" value="1"/>
</dbReference>
<dbReference type="Proteomes" id="UP000008680">
    <property type="component" value="Chromosome"/>
</dbReference>
<gene>
    <name evidence="3" type="primary">fwdH</name>
    <name evidence="3" type="ordered locus">mru_0339</name>
</gene>
<proteinExistence type="predicted"/>
<feature type="domain" description="4Fe-4S ferredoxin-type" evidence="2">
    <location>
        <begin position="120"/>
        <end position="149"/>
    </location>
</feature>
<dbReference type="Pfam" id="PF01381">
    <property type="entry name" value="HTH_3"/>
    <property type="match status" value="1"/>
</dbReference>
<dbReference type="RefSeq" id="WP_012955147.1">
    <property type="nucleotide sequence ID" value="NC_013790.1"/>
</dbReference>
<dbReference type="SUPFAM" id="SSF54862">
    <property type="entry name" value="4Fe-4S ferredoxins"/>
    <property type="match status" value="1"/>
</dbReference>
<dbReference type="EMBL" id="CP001719">
    <property type="protein sequence ID" value="ADC46191.1"/>
    <property type="molecule type" value="Genomic_DNA"/>
</dbReference>
<dbReference type="HOGENOM" id="CLU_145181_0_0_2"/>
<dbReference type="InterPro" id="IPR017900">
    <property type="entry name" value="4Fe4S_Fe_S_CS"/>
</dbReference>
<dbReference type="eggNOG" id="arCOG04891">
    <property type="taxonomic scope" value="Archaea"/>
</dbReference>
<dbReference type="GO" id="GO:0016491">
    <property type="term" value="F:oxidoreductase activity"/>
    <property type="evidence" value="ECO:0007669"/>
    <property type="project" value="UniProtKB-KW"/>
</dbReference>
<keyword evidence="4" id="KW-1185">Reference proteome</keyword>
<evidence type="ECO:0000313" key="4">
    <source>
        <dbReference type="Proteomes" id="UP000008680"/>
    </source>
</evidence>
<dbReference type="STRING" id="634498.mru_0339"/>
<dbReference type="OrthoDB" id="23833at2157"/>
<protein>
    <submittedName>
        <fullName evidence="3">Tungsten formylmethanofuran dehydrogenase subunit H FwdH</fullName>
        <ecNumber evidence="3">1.2.99.5</ecNumber>
    </submittedName>
</protein>
<feature type="domain" description="HTH cro/C1-type" evidence="1">
    <location>
        <begin position="19"/>
        <end position="66"/>
    </location>
</feature>